<sequence>MTSFAVGPYIKYLNREVSRSGSATLSGNTNSNSNSNNSSIGGGAPPPRNEKPKIYSEAALERWTKSNEVTRSLIASNKELRKEMDKLKKEGVDEELEELQNQLDVEKRFNNMTLEEK</sequence>
<dbReference type="EMBL" id="JAKEKT020000040">
    <property type="protein sequence ID" value="KAL1641427.1"/>
    <property type="molecule type" value="Genomic_DNA"/>
</dbReference>
<proteinExistence type="predicted"/>
<protein>
    <submittedName>
        <fullName evidence="3">Uncharacterized protein</fullName>
    </submittedName>
</protein>
<evidence type="ECO:0000256" key="1">
    <source>
        <dbReference type="SAM" id="Coils"/>
    </source>
</evidence>
<feature type="region of interest" description="Disordered" evidence="2">
    <location>
        <begin position="17"/>
        <end position="54"/>
    </location>
</feature>
<comment type="caution">
    <text evidence="3">The sequence shown here is derived from an EMBL/GenBank/DDBJ whole genome shotgun (WGS) entry which is preliminary data.</text>
</comment>
<name>A0ABR3TPF5_9PEZI</name>
<feature type="compositionally biased region" description="Low complexity" evidence="2">
    <location>
        <begin position="20"/>
        <end position="39"/>
    </location>
</feature>
<keyword evidence="1" id="KW-0175">Coiled coil</keyword>
<gene>
    <name evidence="3" type="ORF">SLS58_006129</name>
</gene>
<organism evidence="3 4">
    <name type="scientific">Diplodia intermedia</name>
    <dbReference type="NCBI Taxonomy" id="856260"/>
    <lineage>
        <taxon>Eukaryota</taxon>
        <taxon>Fungi</taxon>
        <taxon>Dikarya</taxon>
        <taxon>Ascomycota</taxon>
        <taxon>Pezizomycotina</taxon>
        <taxon>Dothideomycetes</taxon>
        <taxon>Dothideomycetes incertae sedis</taxon>
        <taxon>Botryosphaeriales</taxon>
        <taxon>Botryosphaeriaceae</taxon>
        <taxon>Diplodia</taxon>
    </lineage>
</organism>
<accession>A0ABR3TPF5</accession>
<keyword evidence="4" id="KW-1185">Reference proteome</keyword>
<evidence type="ECO:0000313" key="4">
    <source>
        <dbReference type="Proteomes" id="UP001521184"/>
    </source>
</evidence>
<reference evidence="3 4" key="1">
    <citation type="journal article" date="2023" name="Plant Dis.">
        <title>First Report of Diplodia intermedia Causing Canker and Dieback Diseases on Apple Trees in Canada.</title>
        <authorList>
            <person name="Ellouze W."/>
            <person name="Ilyukhin E."/>
            <person name="Sulman M."/>
            <person name="Ali S."/>
        </authorList>
    </citation>
    <scope>NUCLEOTIDE SEQUENCE [LARGE SCALE GENOMIC DNA]</scope>
    <source>
        <strain evidence="3 4">M45-28</strain>
    </source>
</reference>
<evidence type="ECO:0000313" key="3">
    <source>
        <dbReference type="EMBL" id="KAL1641427.1"/>
    </source>
</evidence>
<dbReference type="Proteomes" id="UP001521184">
    <property type="component" value="Unassembled WGS sequence"/>
</dbReference>
<feature type="coiled-coil region" evidence="1">
    <location>
        <begin position="70"/>
        <end position="109"/>
    </location>
</feature>
<evidence type="ECO:0000256" key="2">
    <source>
        <dbReference type="SAM" id="MobiDB-lite"/>
    </source>
</evidence>